<feature type="domain" description="Helicase C-terminal" evidence="9">
    <location>
        <begin position="219"/>
        <end position="383"/>
    </location>
</feature>
<evidence type="ECO:0000256" key="1">
    <source>
        <dbReference type="ARBA" id="ARBA00022741"/>
    </source>
</evidence>
<evidence type="ECO:0000259" key="9">
    <source>
        <dbReference type="PROSITE" id="PS51194"/>
    </source>
</evidence>
<dbReference type="InterPro" id="IPR014001">
    <property type="entry name" value="Helicase_ATP-bd"/>
</dbReference>
<dbReference type="PROSITE" id="PS51195">
    <property type="entry name" value="Q_MOTIF"/>
    <property type="match status" value="1"/>
</dbReference>
<dbReference type="Pfam" id="PF00270">
    <property type="entry name" value="DEAD"/>
    <property type="match status" value="1"/>
</dbReference>
<dbReference type="GO" id="GO:0016787">
    <property type="term" value="F:hydrolase activity"/>
    <property type="evidence" value="ECO:0007669"/>
    <property type="project" value="UniProtKB-KW"/>
</dbReference>
<dbReference type="SMART" id="SM00490">
    <property type="entry name" value="HELICc"/>
    <property type="match status" value="1"/>
</dbReference>
<evidence type="ECO:0000259" key="8">
    <source>
        <dbReference type="PROSITE" id="PS51192"/>
    </source>
</evidence>
<feature type="domain" description="Helicase ATP-binding" evidence="8">
    <location>
        <begin position="32"/>
        <end position="208"/>
    </location>
</feature>
<dbReference type="InterPro" id="IPR027417">
    <property type="entry name" value="P-loop_NTPase"/>
</dbReference>
<feature type="region of interest" description="Disordered" evidence="7">
    <location>
        <begin position="367"/>
        <end position="439"/>
    </location>
</feature>
<evidence type="ECO:0000256" key="2">
    <source>
        <dbReference type="ARBA" id="ARBA00022801"/>
    </source>
</evidence>
<keyword evidence="3 11" id="KW-0347">Helicase</keyword>
<evidence type="ECO:0000256" key="6">
    <source>
        <dbReference type="PROSITE-ProRule" id="PRU00552"/>
    </source>
</evidence>
<feature type="compositionally biased region" description="Gly residues" evidence="7">
    <location>
        <begin position="393"/>
        <end position="417"/>
    </location>
</feature>
<reference evidence="11 12" key="1">
    <citation type="submission" date="2023-09" db="EMBL/GenBank/DDBJ databases">
        <authorList>
            <person name="Rey-Velasco X."/>
        </authorList>
    </citation>
    <scope>NUCLEOTIDE SEQUENCE [LARGE SCALE GENOMIC DNA]</scope>
    <source>
        <strain evidence="11 12">F158</strain>
    </source>
</reference>
<dbReference type="InterPro" id="IPR001650">
    <property type="entry name" value="Helicase_C-like"/>
</dbReference>
<dbReference type="PROSITE" id="PS51194">
    <property type="entry name" value="HELICASE_CTER"/>
    <property type="match status" value="1"/>
</dbReference>
<dbReference type="GO" id="GO:0004386">
    <property type="term" value="F:helicase activity"/>
    <property type="evidence" value="ECO:0007669"/>
    <property type="project" value="UniProtKB-KW"/>
</dbReference>
<dbReference type="EMBL" id="JAVRHL010000003">
    <property type="protein sequence ID" value="MDT0683944.1"/>
    <property type="molecule type" value="Genomic_DNA"/>
</dbReference>
<dbReference type="Gene3D" id="3.40.50.300">
    <property type="entry name" value="P-loop containing nucleotide triphosphate hydrolases"/>
    <property type="match status" value="2"/>
</dbReference>
<dbReference type="InterPro" id="IPR050079">
    <property type="entry name" value="DEAD_box_RNA_helicase"/>
</dbReference>
<evidence type="ECO:0000259" key="10">
    <source>
        <dbReference type="PROSITE" id="PS51195"/>
    </source>
</evidence>
<sequence length="439" mass="46957">MDFDMLGLDPRLLDALKRTNISEPTPIQAQAIPHAMNGRDVLGLAQTGTGKTAAFGLPLVHALMTTHGGRPTPKQPKSLILAPTRELVRQIAETLSHMTQGTQIRIQTITGGVSPGPQIRKMEKGCDVLVATPGRLIDLLEQGAVNLAGTPFLVLDEADQMLDLGFIHALRKIARLLPEDRQTMLFSATMPKQMNELANTYLRNPVRVEVSPPGRPADKIAQYIHFLDQSEKPALLADLLDEHRDERALVFARTKHGAERLMKGLDKSGFAAASIHGNKSQGQRLRALDGFRDGDIRVLVATDVAARGLDIPDVRHVYNYDLPNVADAYVHRIGRTARAGASGRAVAFCSPEEIDLLRDIEKTTKLPIEVAGGERPTGPAPKKADGGGRGRRGGGGGGKPGGGGGGRGQGQGQGARGKPGVTASKPKRNRRRGRSSNAA</sequence>
<dbReference type="InterPro" id="IPR011545">
    <property type="entry name" value="DEAD/DEAH_box_helicase_dom"/>
</dbReference>
<evidence type="ECO:0000256" key="5">
    <source>
        <dbReference type="ARBA" id="ARBA00038437"/>
    </source>
</evidence>
<dbReference type="RefSeq" id="WP_311692945.1">
    <property type="nucleotide sequence ID" value="NZ_JAVRHL010000003.1"/>
</dbReference>
<accession>A0ABU3DJP7</accession>
<keyword evidence="2 11" id="KW-0378">Hydrolase</keyword>
<comment type="similarity">
    <text evidence="5">Belongs to the DEAD box helicase family.</text>
</comment>
<dbReference type="CDD" id="cd18787">
    <property type="entry name" value="SF2_C_DEAD"/>
    <property type="match status" value="1"/>
</dbReference>
<proteinExistence type="inferred from homology"/>
<dbReference type="SUPFAM" id="SSF52540">
    <property type="entry name" value="P-loop containing nucleoside triphosphate hydrolases"/>
    <property type="match status" value="1"/>
</dbReference>
<evidence type="ECO:0000256" key="4">
    <source>
        <dbReference type="ARBA" id="ARBA00022840"/>
    </source>
</evidence>
<keyword evidence="4" id="KW-0067">ATP-binding</keyword>
<dbReference type="InterPro" id="IPR044742">
    <property type="entry name" value="DEAD/DEAH_RhlB"/>
</dbReference>
<name>A0ABU3DJP7_9RHOB</name>
<dbReference type="EC" id="3.6.4.-" evidence="11"/>
<dbReference type="Proteomes" id="UP001265259">
    <property type="component" value="Unassembled WGS sequence"/>
</dbReference>
<dbReference type="CDD" id="cd00268">
    <property type="entry name" value="DEADc"/>
    <property type="match status" value="1"/>
</dbReference>
<dbReference type="PROSITE" id="PS51192">
    <property type="entry name" value="HELICASE_ATP_BIND_1"/>
    <property type="match status" value="1"/>
</dbReference>
<keyword evidence="1" id="KW-0547">Nucleotide-binding</keyword>
<comment type="caution">
    <text evidence="11">The sequence shown here is derived from an EMBL/GenBank/DDBJ whole genome shotgun (WGS) entry which is preliminary data.</text>
</comment>
<dbReference type="Pfam" id="PF00271">
    <property type="entry name" value="Helicase_C"/>
    <property type="match status" value="1"/>
</dbReference>
<dbReference type="InterPro" id="IPR014014">
    <property type="entry name" value="RNA_helicase_DEAD_Q_motif"/>
</dbReference>
<dbReference type="SMART" id="SM00487">
    <property type="entry name" value="DEXDc"/>
    <property type="match status" value="1"/>
</dbReference>
<dbReference type="PANTHER" id="PTHR47959">
    <property type="entry name" value="ATP-DEPENDENT RNA HELICASE RHLE-RELATED"/>
    <property type="match status" value="1"/>
</dbReference>
<protein>
    <submittedName>
        <fullName evidence="11">DEAD/DEAH box helicase</fullName>
        <ecNumber evidence="11">3.6.4.-</ecNumber>
    </submittedName>
</protein>
<gene>
    <name evidence="11" type="ORF">RM543_14735</name>
</gene>
<feature type="compositionally biased region" description="Basic residues" evidence="7">
    <location>
        <begin position="425"/>
        <end position="439"/>
    </location>
</feature>
<evidence type="ECO:0000256" key="7">
    <source>
        <dbReference type="SAM" id="MobiDB-lite"/>
    </source>
</evidence>
<keyword evidence="12" id="KW-1185">Reference proteome</keyword>
<evidence type="ECO:0000313" key="12">
    <source>
        <dbReference type="Proteomes" id="UP001265259"/>
    </source>
</evidence>
<feature type="domain" description="DEAD-box RNA helicase Q" evidence="10">
    <location>
        <begin position="1"/>
        <end position="29"/>
    </location>
</feature>
<dbReference type="PANTHER" id="PTHR47959:SF13">
    <property type="entry name" value="ATP-DEPENDENT RNA HELICASE RHLE"/>
    <property type="match status" value="1"/>
</dbReference>
<evidence type="ECO:0000256" key="3">
    <source>
        <dbReference type="ARBA" id="ARBA00022806"/>
    </source>
</evidence>
<feature type="short sequence motif" description="Q motif" evidence="6">
    <location>
        <begin position="1"/>
        <end position="29"/>
    </location>
</feature>
<organism evidence="11 12">
    <name type="scientific">Tropicimonas omnivorans</name>
    <dbReference type="NCBI Taxonomy" id="3075590"/>
    <lineage>
        <taxon>Bacteria</taxon>
        <taxon>Pseudomonadati</taxon>
        <taxon>Pseudomonadota</taxon>
        <taxon>Alphaproteobacteria</taxon>
        <taxon>Rhodobacterales</taxon>
        <taxon>Roseobacteraceae</taxon>
        <taxon>Tropicimonas</taxon>
    </lineage>
</organism>
<evidence type="ECO:0000313" key="11">
    <source>
        <dbReference type="EMBL" id="MDT0683944.1"/>
    </source>
</evidence>